<keyword evidence="3" id="KW-1185">Reference proteome</keyword>
<evidence type="ECO:0000256" key="1">
    <source>
        <dbReference type="SAM" id="MobiDB-lite"/>
    </source>
</evidence>
<protein>
    <submittedName>
        <fullName evidence="2">Uncharacterized protein</fullName>
    </submittedName>
</protein>
<dbReference type="EMBL" id="BGZK01000701">
    <property type="protein sequence ID" value="GBP56779.1"/>
    <property type="molecule type" value="Genomic_DNA"/>
</dbReference>
<gene>
    <name evidence="2" type="ORF">EVAR_91431_1</name>
</gene>
<proteinExistence type="predicted"/>
<sequence>MDIYELTNGGERRAAPPPSDGDSQLRLCQIQFKRAGRDPPPPGLRPGVRPCAAHTRAVSIVNTRSNPN</sequence>
<name>A0A4C1X347_EUMVA</name>
<evidence type="ECO:0000313" key="3">
    <source>
        <dbReference type="Proteomes" id="UP000299102"/>
    </source>
</evidence>
<dbReference type="Proteomes" id="UP000299102">
    <property type="component" value="Unassembled WGS sequence"/>
</dbReference>
<organism evidence="2 3">
    <name type="scientific">Eumeta variegata</name>
    <name type="common">Bagworm moth</name>
    <name type="synonym">Eumeta japonica</name>
    <dbReference type="NCBI Taxonomy" id="151549"/>
    <lineage>
        <taxon>Eukaryota</taxon>
        <taxon>Metazoa</taxon>
        <taxon>Ecdysozoa</taxon>
        <taxon>Arthropoda</taxon>
        <taxon>Hexapoda</taxon>
        <taxon>Insecta</taxon>
        <taxon>Pterygota</taxon>
        <taxon>Neoptera</taxon>
        <taxon>Endopterygota</taxon>
        <taxon>Lepidoptera</taxon>
        <taxon>Glossata</taxon>
        <taxon>Ditrysia</taxon>
        <taxon>Tineoidea</taxon>
        <taxon>Psychidae</taxon>
        <taxon>Oiketicinae</taxon>
        <taxon>Eumeta</taxon>
    </lineage>
</organism>
<accession>A0A4C1X347</accession>
<feature type="region of interest" description="Disordered" evidence="1">
    <location>
        <begin position="1"/>
        <end position="24"/>
    </location>
</feature>
<evidence type="ECO:0000313" key="2">
    <source>
        <dbReference type="EMBL" id="GBP56779.1"/>
    </source>
</evidence>
<reference evidence="2 3" key="1">
    <citation type="journal article" date="2019" name="Commun. Biol.">
        <title>The bagworm genome reveals a unique fibroin gene that provides high tensile strength.</title>
        <authorList>
            <person name="Kono N."/>
            <person name="Nakamura H."/>
            <person name="Ohtoshi R."/>
            <person name="Tomita M."/>
            <person name="Numata K."/>
            <person name="Arakawa K."/>
        </authorList>
    </citation>
    <scope>NUCLEOTIDE SEQUENCE [LARGE SCALE GENOMIC DNA]</scope>
</reference>
<comment type="caution">
    <text evidence="2">The sequence shown here is derived from an EMBL/GenBank/DDBJ whole genome shotgun (WGS) entry which is preliminary data.</text>
</comment>
<dbReference type="AlphaFoldDB" id="A0A4C1X347"/>